<gene>
    <name evidence="3" type="ORF">MM415A01231_0003</name>
    <name evidence="2" type="ORF">MM415B01376_0018</name>
</gene>
<dbReference type="Gene3D" id="3.40.630.30">
    <property type="match status" value="1"/>
</dbReference>
<feature type="domain" description="N-acetyltransferase" evidence="1">
    <location>
        <begin position="16"/>
        <end position="172"/>
    </location>
</feature>
<evidence type="ECO:0000259" key="1">
    <source>
        <dbReference type="PROSITE" id="PS51186"/>
    </source>
</evidence>
<dbReference type="InterPro" id="IPR016181">
    <property type="entry name" value="Acyl_CoA_acyltransferase"/>
</dbReference>
<dbReference type="InterPro" id="IPR000182">
    <property type="entry name" value="GNAT_dom"/>
</dbReference>
<name>A0A6M3K7J7_9ZZZZ</name>
<dbReference type="EMBL" id="MT142299">
    <property type="protein sequence ID" value="QJA77734.1"/>
    <property type="molecule type" value="Genomic_DNA"/>
</dbReference>
<protein>
    <submittedName>
        <fullName evidence="3">Putative acetyltransferase</fullName>
    </submittedName>
</protein>
<dbReference type="SUPFAM" id="SSF55729">
    <property type="entry name" value="Acyl-CoA N-acyltransferases (Nat)"/>
    <property type="match status" value="1"/>
</dbReference>
<proteinExistence type="predicted"/>
<evidence type="ECO:0000313" key="3">
    <source>
        <dbReference type="EMBL" id="QJA77734.1"/>
    </source>
</evidence>
<dbReference type="PROSITE" id="PS51186">
    <property type="entry name" value="GNAT"/>
    <property type="match status" value="1"/>
</dbReference>
<dbReference type="EMBL" id="MT141350">
    <property type="protein sequence ID" value="QJA59005.1"/>
    <property type="molecule type" value="Genomic_DNA"/>
</dbReference>
<accession>A0A6M3K7J7</accession>
<evidence type="ECO:0000313" key="2">
    <source>
        <dbReference type="EMBL" id="QJA59005.1"/>
    </source>
</evidence>
<reference evidence="3" key="1">
    <citation type="submission" date="2020-03" db="EMBL/GenBank/DDBJ databases">
        <title>The deep terrestrial virosphere.</title>
        <authorList>
            <person name="Holmfeldt K."/>
            <person name="Nilsson E."/>
            <person name="Simone D."/>
            <person name="Lopez-Fernandez M."/>
            <person name="Wu X."/>
            <person name="de Brujin I."/>
            <person name="Lundin D."/>
            <person name="Andersson A."/>
            <person name="Bertilsson S."/>
            <person name="Dopson M."/>
        </authorList>
    </citation>
    <scope>NUCLEOTIDE SEQUENCE</scope>
    <source>
        <strain evidence="3">MM415A01231</strain>
        <strain evidence="2">MM415B01376</strain>
    </source>
</reference>
<keyword evidence="3" id="KW-0808">Transferase</keyword>
<dbReference type="Pfam" id="PF00583">
    <property type="entry name" value="Acetyltransf_1"/>
    <property type="match status" value="1"/>
</dbReference>
<dbReference type="AlphaFoldDB" id="A0A6M3K7J7"/>
<dbReference type="GO" id="GO:0016747">
    <property type="term" value="F:acyltransferase activity, transferring groups other than amino-acyl groups"/>
    <property type="evidence" value="ECO:0007669"/>
    <property type="project" value="InterPro"/>
</dbReference>
<organism evidence="3">
    <name type="scientific">viral metagenome</name>
    <dbReference type="NCBI Taxonomy" id="1070528"/>
    <lineage>
        <taxon>unclassified sequences</taxon>
        <taxon>metagenomes</taxon>
        <taxon>organismal metagenomes</taxon>
    </lineage>
</organism>
<sequence length="172" mass="19585">MKLSHYIFEELSIDNSVIKSPKECTKEELDSFYKLVIKGGQVITGGLRRSINNAYLLAFYYDGDKLVSIRGVKRPNRGYVEYVFDNAGVPELANKYKYETGWAFTIPSHRRKGIGSFAYTKMLEKSKGVKIFATTREGNVAPQKILKKNGFKRLGEPYEGITEDNVLLWVRG</sequence>